<sequence>MNEYNAIPGGLATKIPLVVLVNAGTASASEITAGAIQDYGRGVLVGTTTYGKGSVQNWITLDNDQGAVRITVAHWLTPKQRQINGVGLTPDYVVELTEEDITNKNDAQLKKAIEILLNNQ</sequence>
<dbReference type="CDD" id="cd07560">
    <property type="entry name" value="Peptidase_S41_CPP"/>
    <property type="match status" value="1"/>
</dbReference>
<dbReference type="EC" id="3.4.21.102" evidence="5"/>
<accession>A0A645DRP6</accession>
<dbReference type="GO" id="GO:0006508">
    <property type="term" value="P:proteolysis"/>
    <property type="evidence" value="ECO:0007669"/>
    <property type="project" value="UniProtKB-KW"/>
</dbReference>
<keyword evidence="2 5" id="KW-0378">Hydrolase</keyword>
<dbReference type="PANTHER" id="PTHR32060">
    <property type="entry name" value="TAIL-SPECIFIC PROTEASE"/>
    <property type="match status" value="1"/>
</dbReference>
<dbReference type="AlphaFoldDB" id="A0A645DRP6"/>
<dbReference type="PANTHER" id="PTHR32060:SF22">
    <property type="entry name" value="CARBOXYL-TERMINAL-PROCESSING PEPTIDASE 3, CHLOROPLASTIC"/>
    <property type="match status" value="1"/>
</dbReference>
<evidence type="ECO:0000259" key="4">
    <source>
        <dbReference type="SMART" id="SM00245"/>
    </source>
</evidence>
<dbReference type="Gene3D" id="3.90.226.10">
    <property type="entry name" value="2-enoyl-CoA Hydratase, Chain A, domain 1"/>
    <property type="match status" value="1"/>
</dbReference>
<evidence type="ECO:0000256" key="3">
    <source>
        <dbReference type="ARBA" id="ARBA00022825"/>
    </source>
</evidence>
<dbReference type="InterPro" id="IPR005151">
    <property type="entry name" value="Tail-specific_protease"/>
</dbReference>
<keyword evidence="1 5" id="KW-0645">Protease</keyword>
<protein>
    <submittedName>
        <fullName evidence="5">Carboxy-terminal processing protease CtpB</fullName>
        <ecNumber evidence="5">3.4.21.102</ecNumber>
    </submittedName>
</protein>
<evidence type="ECO:0000256" key="1">
    <source>
        <dbReference type="ARBA" id="ARBA00022670"/>
    </source>
</evidence>
<dbReference type="SUPFAM" id="SSF52096">
    <property type="entry name" value="ClpP/crotonase"/>
    <property type="match status" value="1"/>
</dbReference>
<keyword evidence="3" id="KW-0720">Serine protease</keyword>
<organism evidence="5">
    <name type="scientific">bioreactor metagenome</name>
    <dbReference type="NCBI Taxonomy" id="1076179"/>
    <lineage>
        <taxon>unclassified sequences</taxon>
        <taxon>metagenomes</taxon>
        <taxon>ecological metagenomes</taxon>
    </lineage>
</organism>
<evidence type="ECO:0000313" key="5">
    <source>
        <dbReference type="EMBL" id="MPM92150.1"/>
    </source>
</evidence>
<dbReference type="SMART" id="SM00245">
    <property type="entry name" value="TSPc"/>
    <property type="match status" value="1"/>
</dbReference>
<dbReference type="GO" id="GO:0004252">
    <property type="term" value="F:serine-type endopeptidase activity"/>
    <property type="evidence" value="ECO:0007669"/>
    <property type="project" value="UniProtKB-EC"/>
</dbReference>
<dbReference type="Pfam" id="PF03572">
    <property type="entry name" value="Peptidase_S41"/>
    <property type="match status" value="1"/>
</dbReference>
<gene>
    <name evidence="5" type="primary">ctpB_7</name>
    <name evidence="5" type="ORF">SDC9_139285</name>
</gene>
<comment type="caution">
    <text evidence="5">The sequence shown here is derived from an EMBL/GenBank/DDBJ whole genome shotgun (WGS) entry which is preliminary data.</text>
</comment>
<name>A0A645DRP6_9ZZZZ</name>
<proteinExistence type="predicted"/>
<dbReference type="InterPro" id="IPR004447">
    <property type="entry name" value="Peptidase_S41A"/>
</dbReference>
<evidence type="ECO:0000256" key="2">
    <source>
        <dbReference type="ARBA" id="ARBA00022801"/>
    </source>
</evidence>
<reference evidence="5" key="1">
    <citation type="submission" date="2019-08" db="EMBL/GenBank/DDBJ databases">
        <authorList>
            <person name="Kucharzyk K."/>
            <person name="Murdoch R.W."/>
            <person name="Higgins S."/>
            <person name="Loffler F."/>
        </authorList>
    </citation>
    <scope>NUCLEOTIDE SEQUENCE</scope>
</reference>
<feature type="domain" description="Tail specific protease" evidence="4">
    <location>
        <begin position="1"/>
        <end position="95"/>
    </location>
</feature>
<dbReference type="EMBL" id="VSSQ01039131">
    <property type="protein sequence ID" value="MPM92150.1"/>
    <property type="molecule type" value="Genomic_DNA"/>
</dbReference>
<dbReference type="InterPro" id="IPR029045">
    <property type="entry name" value="ClpP/crotonase-like_dom_sf"/>
</dbReference>